<sequence length="118" mass="13006">MEGAQTALKVSIIKFFLQSGQLKRDVEEVIFGCFLIDADSHEAMKMSRMEMKCSEGVATARRRHERGLPHLGVFGGLLMGSMERKGAVGSASAKMFADMCQLIETMGARLNRGPRQIL</sequence>
<protein>
    <submittedName>
        <fullName evidence="1">Uncharacterized protein</fullName>
    </submittedName>
</protein>
<comment type="caution">
    <text evidence="1">The sequence shown here is derived from an EMBL/GenBank/DDBJ whole genome shotgun (WGS) entry which is preliminary data.</text>
</comment>
<dbReference type="Proteomes" id="UP001189429">
    <property type="component" value="Unassembled WGS sequence"/>
</dbReference>
<accession>A0ABN9XD68</accession>
<dbReference type="EMBL" id="CAUYUJ010020348">
    <property type="protein sequence ID" value="CAK0897543.1"/>
    <property type="molecule type" value="Genomic_DNA"/>
</dbReference>
<evidence type="ECO:0000313" key="1">
    <source>
        <dbReference type="EMBL" id="CAK0897543.1"/>
    </source>
</evidence>
<evidence type="ECO:0000313" key="2">
    <source>
        <dbReference type="Proteomes" id="UP001189429"/>
    </source>
</evidence>
<gene>
    <name evidence="1" type="ORF">PCOR1329_LOCUS75693</name>
</gene>
<keyword evidence="2" id="KW-1185">Reference proteome</keyword>
<organism evidence="1 2">
    <name type="scientific">Prorocentrum cordatum</name>
    <dbReference type="NCBI Taxonomy" id="2364126"/>
    <lineage>
        <taxon>Eukaryota</taxon>
        <taxon>Sar</taxon>
        <taxon>Alveolata</taxon>
        <taxon>Dinophyceae</taxon>
        <taxon>Prorocentrales</taxon>
        <taxon>Prorocentraceae</taxon>
        <taxon>Prorocentrum</taxon>
    </lineage>
</organism>
<proteinExistence type="predicted"/>
<name>A0ABN9XD68_9DINO</name>
<reference evidence="1" key="1">
    <citation type="submission" date="2023-10" db="EMBL/GenBank/DDBJ databases">
        <authorList>
            <person name="Chen Y."/>
            <person name="Shah S."/>
            <person name="Dougan E. K."/>
            <person name="Thang M."/>
            <person name="Chan C."/>
        </authorList>
    </citation>
    <scope>NUCLEOTIDE SEQUENCE [LARGE SCALE GENOMIC DNA]</scope>
</reference>